<reference evidence="1 2" key="1">
    <citation type="journal article" date="2020" name="Appl. Environ. Microbiol.">
        <title>Genomic Characteristics of a Novel Species of Ammonia-Oxidizing Archaea from the Jiulong River Estuary.</title>
        <authorList>
            <person name="Zou D."/>
            <person name="Wan R."/>
            <person name="Han L."/>
            <person name="Xu M.N."/>
            <person name="Liu Y."/>
            <person name="Liu H."/>
            <person name="Kao S.J."/>
            <person name="Li M."/>
        </authorList>
    </citation>
    <scope>NUCLEOTIDE SEQUENCE [LARGE SCALE GENOMIC DNA]</scope>
    <source>
        <strain evidence="1">W1bin1</strain>
    </source>
</reference>
<evidence type="ECO:0000313" key="2">
    <source>
        <dbReference type="Proteomes" id="UP000559653"/>
    </source>
</evidence>
<accession>A0AC60VZB2</accession>
<protein>
    <submittedName>
        <fullName evidence="1">Tryptophan--tRNA ligase</fullName>
        <ecNumber evidence="1">6.1.1.2</ecNumber>
    </submittedName>
</protein>
<sequence>MSTEDFVVTPWHVEGDIDYDKLIKQFGTEKISPTILERIRKTAGEDHFMLRRGVFFSHREMDRILEDHDKGKKFFLYTGRGPSGHTHIGHLVPWVFAKWLQEKFDVNMYFQLTDDEKFFAKPDLTLEDTKKFAYENALDFIALGFNPKNTKIIINTRNIQTLYPIAAQVAKKVNFSNTKGVFGFTNETNIGMIFYTSLQSAPCFIEDKPVLIPLGVDQDPHFRITRDIAPKIGKPKPALIHNIMIPALEGPGGKMSASSENGTVYTTDAPNVVKKKINKYAFSGGQPDIEQHRKIGGNPDIDVSYQYLRIFFEPDDNKLKSIYDDYKSGKMLTGELKAILIEKINAFLKVHQEKREKAKDQINDFLFENK</sequence>
<proteinExistence type="predicted"/>
<comment type="caution">
    <text evidence="1">The sequence shown here is derived from an EMBL/GenBank/DDBJ whole genome shotgun (WGS) entry which is preliminary data.</text>
</comment>
<gene>
    <name evidence="1" type="ORF">H2B03_05975</name>
</gene>
<dbReference type="EMBL" id="JACEMZ010000037">
    <property type="protein sequence ID" value="MBA4452696.1"/>
    <property type="molecule type" value="Genomic_DNA"/>
</dbReference>
<name>A0AC60VZB2_9ARCH</name>
<evidence type="ECO:0000313" key="1">
    <source>
        <dbReference type="EMBL" id="MBA4452696.1"/>
    </source>
</evidence>
<dbReference type="Proteomes" id="UP000559653">
    <property type="component" value="Unassembled WGS sequence"/>
</dbReference>
<keyword evidence="1" id="KW-0436">Ligase</keyword>
<dbReference type="EC" id="6.1.1.2" evidence="1"/>
<organism evidence="1 2">
    <name type="scientific">Candidatus Nitrosomaritimum aestuariumsis</name>
    <dbReference type="NCBI Taxonomy" id="3342354"/>
    <lineage>
        <taxon>Archaea</taxon>
        <taxon>Nitrososphaerota</taxon>
        <taxon>Nitrososphaeria</taxon>
        <taxon>Nitrosopumilales</taxon>
        <taxon>Nitrosopumilaceae</taxon>
        <taxon>Candidatus Nitrosomaritimum</taxon>
    </lineage>
</organism>